<reference evidence="1" key="1">
    <citation type="journal article" date="2018" name="Front. Microbiol.">
        <title>Virome Characterization of a Collection of Sclerotinia sclerotiorum from Australia.</title>
        <authorList>
            <person name="Mu F."/>
            <person name="Xie J."/>
            <person name="Cheng S."/>
            <person name="You M.P."/>
            <person name="Barbetti M.J."/>
            <person name="Jia J."/>
            <person name="Wang Q."/>
            <person name="Cheng J."/>
            <person name="Fu Y."/>
            <person name="Chen T."/>
            <person name="Jiang D."/>
        </authorList>
    </citation>
    <scope>NUCLEOTIDE SEQUENCE</scope>
    <source>
        <strain evidence="1">SsNSRV2-A</strain>
    </source>
</reference>
<proteinExistence type="predicted"/>
<organism evidence="1">
    <name type="scientific">Sclerotinia sclerotiorum negative-stranded RNA virus 2A</name>
    <dbReference type="NCBI Taxonomy" id="3071284"/>
    <lineage>
        <taxon>Viruses</taxon>
        <taxon>Riboviria</taxon>
        <taxon>Orthornavirae</taxon>
        <taxon>Negarnaviricota</taxon>
        <taxon>Haploviricotina</taxon>
        <taxon>Monjiviricetes</taxon>
        <taxon>Mononegavirales</taxon>
        <taxon>Mymonaviridae</taxon>
        <taxon>Botrytimonavirus</taxon>
        <taxon>Botrytimonavirus sclerotiniae</taxon>
    </lineage>
</organism>
<sequence>MSRLRLPPSFSGPVWSFSILGVVVSSHPEITLLTRVAALRTIILISRSTSLDARVAMLRLPVEVIAPFSIEMTAIHEFCEQLPVHIGLSDLSRVVDIGLAGLTVAPSTLATYIAVASASEHLSCEAAVLTASLSIGNLAREKRREIRFEVVRTINESDSVLRDKVKLIQHEIISSAMLATVEQI</sequence>
<dbReference type="EMBL" id="MF444278">
    <property type="protein sequence ID" value="AWY11016.1"/>
    <property type="molecule type" value="Viral_cRNA"/>
</dbReference>
<protein>
    <submittedName>
        <fullName evidence="1">Gp3</fullName>
    </submittedName>
</protein>
<accession>A0A2Z4QKH8</accession>
<name>A0A2Z4QKH8_9MONO</name>
<evidence type="ECO:0000313" key="1">
    <source>
        <dbReference type="EMBL" id="AWY11016.1"/>
    </source>
</evidence>